<protein>
    <submittedName>
        <fullName evidence="1">Uncharacterized protein</fullName>
    </submittedName>
</protein>
<name>A0A9P9IA76_9PLEO</name>
<sequence>MGDCSALPQEGERHYHVIRLQVAHERGIPDSAIALVPTTVSDDMSQWSSVSWAYWHSDQEGPVQCHTVCMRFSLNDSNGIYLQANIQHAQHLITIRGSRVTLVYEDLDLFAAICRKAKPLWDEHALIWTASPKTKYMLSKEENFGTWADQVLQKLCDKCFPEAFHWQSLPDKSSDILQVCLAKDEIVRLKRKTMEENEPIGFHEKMAQD</sequence>
<proteinExistence type="predicted"/>
<evidence type="ECO:0000313" key="1">
    <source>
        <dbReference type="EMBL" id="KAH7112190.1"/>
    </source>
</evidence>
<comment type="caution">
    <text evidence="1">The sequence shown here is derived from an EMBL/GenBank/DDBJ whole genome shotgun (WGS) entry which is preliminary data.</text>
</comment>
<gene>
    <name evidence="1" type="ORF">B0J11DRAFT_188760</name>
</gene>
<dbReference type="OrthoDB" id="10639381at2759"/>
<dbReference type="AlphaFoldDB" id="A0A9P9IA76"/>
<reference evidence="1" key="1">
    <citation type="journal article" date="2021" name="Nat. Commun.">
        <title>Genetic determinants of endophytism in the Arabidopsis root mycobiome.</title>
        <authorList>
            <person name="Mesny F."/>
            <person name="Miyauchi S."/>
            <person name="Thiergart T."/>
            <person name="Pickel B."/>
            <person name="Atanasova L."/>
            <person name="Karlsson M."/>
            <person name="Huettel B."/>
            <person name="Barry K.W."/>
            <person name="Haridas S."/>
            <person name="Chen C."/>
            <person name="Bauer D."/>
            <person name="Andreopoulos W."/>
            <person name="Pangilinan J."/>
            <person name="LaButti K."/>
            <person name="Riley R."/>
            <person name="Lipzen A."/>
            <person name="Clum A."/>
            <person name="Drula E."/>
            <person name="Henrissat B."/>
            <person name="Kohler A."/>
            <person name="Grigoriev I.V."/>
            <person name="Martin F.M."/>
            <person name="Hacquard S."/>
        </authorList>
    </citation>
    <scope>NUCLEOTIDE SEQUENCE</scope>
    <source>
        <strain evidence="1">MPI-CAGE-CH-0243</strain>
    </source>
</reference>
<dbReference type="Proteomes" id="UP000700596">
    <property type="component" value="Unassembled WGS sequence"/>
</dbReference>
<keyword evidence="2" id="KW-1185">Reference proteome</keyword>
<evidence type="ECO:0000313" key="2">
    <source>
        <dbReference type="Proteomes" id="UP000700596"/>
    </source>
</evidence>
<organism evidence="1 2">
    <name type="scientific">Dendryphion nanum</name>
    <dbReference type="NCBI Taxonomy" id="256645"/>
    <lineage>
        <taxon>Eukaryota</taxon>
        <taxon>Fungi</taxon>
        <taxon>Dikarya</taxon>
        <taxon>Ascomycota</taxon>
        <taxon>Pezizomycotina</taxon>
        <taxon>Dothideomycetes</taxon>
        <taxon>Pleosporomycetidae</taxon>
        <taxon>Pleosporales</taxon>
        <taxon>Torulaceae</taxon>
        <taxon>Dendryphion</taxon>
    </lineage>
</organism>
<accession>A0A9P9IA76</accession>
<dbReference type="EMBL" id="JAGMWT010000022">
    <property type="protein sequence ID" value="KAH7112190.1"/>
    <property type="molecule type" value="Genomic_DNA"/>
</dbReference>